<dbReference type="Proteomes" id="UP000789759">
    <property type="component" value="Unassembled WGS sequence"/>
</dbReference>
<reference evidence="1" key="1">
    <citation type="submission" date="2021-06" db="EMBL/GenBank/DDBJ databases">
        <authorList>
            <person name="Kallberg Y."/>
            <person name="Tangrot J."/>
            <person name="Rosling A."/>
        </authorList>
    </citation>
    <scope>NUCLEOTIDE SEQUENCE</scope>
    <source>
        <strain evidence="1">FL966</strain>
    </source>
</reference>
<protein>
    <submittedName>
        <fullName evidence="1">21282_t:CDS:1</fullName>
    </submittedName>
</protein>
<name>A0A9N9JVM1_9GLOM</name>
<organism evidence="1 2">
    <name type="scientific">Cetraspora pellucida</name>
    <dbReference type="NCBI Taxonomy" id="1433469"/>
    <lineage>
        <taxon>Eukaryota</taxon>
        <taxon>Fungi</taxon>
        <taxon>Fungi incertae sedis</taxon>
        <taxon>Mucoromycota</taxon>
        <taxon>Glomeromycotina</taxon>
        <taxon>Glomeromycetes</taxon>
        <taxon>Diversisporales</taxon>
        <taxon>Gigasporaceae</taxon>
        <taxon>Cetraspora</taxon>
    </lineage>
</organism>
<sequence>EMRLCIKRMRTRERTKGYKRIKKTVARREENKTKETSKYVINSKEQALRKLLKPVFIPKVYRKTILEKKRMKKLEEAKRMLELKKINKKVMFDSY</sequence>
<evidence type="ECO:0000313" key="1">
    <source>
        <dbReference type="EMBL" id="CAG8799500.1"/>
    </source>
</evidence>
<comment type="caution">
    <text evidence="1">The sequence shown here is derived from an EMBL/GenBank/DDBJ whole genome shotgun (WGS) entry which is preliminary data.</text>
</comment>
<accession>A0A9N9JVM1</accession>
<gene>
    <name evidence="1" type="ORF">CPELLU_LOCUS17600</name>
</gene>
<proteinExistence type="predicted"/>
<dbReference type="AlphaFoldDB" id="A0A9N9JVM1"/>
<keyword evidence="2" id="KW-1185">Reference proteome</keyword>
<feature type="non-terminal residue" evidence="1">
    <location>
        <position position="95"/>
    </location>
</feature>
<dbReference type="OrthoDB" id="10549161at2759"/>
<evidence type="ECO:0000313" key="2">
    <source>
        <dbReference type="Proteomes" id="UP000789759"/>
    </source>
</evidence>
<dbReference type="EMBL" id="CAJVQA010030505">
    <property type="protein sequence ID" value="CAG8799500.1"/>
    <property type="molecule type" value="Genomic_DNA"/>
</dbReference>